<protein>
    <submittedName>
        <fullName evidence="1">Uncharacterized protein</fullName>
    </submittedName>
</protein>
<evidence type="ECO:0000313" key="1">
    <source>
        <dbReference type="EMBL" id="SPP90024.1"/>
    </source>
</evidence>
<proteinExistence type="predicted"/>
<dbReference type="Proteomes" id="UP000268350">
    <property type="component" value="Unassembled WGS sequence"/>
</dbReference>
<dbReference type="AlphaFoldDB" id="A0A3B0K7G3"/>
<evidence type="ECO:0000313" key="2">
    <source>
        <dbReference type="Proteomes" id="UP000268350"/>
    </source>
</evidence>
<reference evidence="2" key="1">
    <citation type="submission" date="2018-01" db="EMBL/GenBank/DDBJ databases">
        <authorList>
            <person name="Alioto T."/>
            <person name="Alioto T."/>
        </authorList>
    </citation>
    <scope>NUCLEOTIDE SEQUENCE [LARGE SCALE GENOMIC DNA]</scope>
</reference>
<dbReference type="EMBL" id="OUUW01000048">
    <property type="protein sequence ID" value="SPP90024.1"/>
    <property type="molecule type" value="Genomic_DNA"/>
</dbReference>
<gene>
    <name evidence="1" type="ORF">DGUA_6G020840</name>
</gene>
<sequence>SEASVLSSSAHPSSAPSTYIYGLRSKLSTLFMESFTFSSHVIVFTETWLKPDIISSEVLADR</sequence>
<keyword evidence="2" id="KW-1185">Reference proteome</keyword>
<feature type="non-terminal residue" evidence="1">
    <location>
        <position position="62"/>
    </location>
</feature>
<name>A0A3B0K7G3_DROGU</name>
<accession>A0A3B0K7G3</accession>
<feature type="non-terminal residue" evidence="1">
    <location>
        <position position="1"/>
    </location>
</feature>
<organism evidence="1 2">
    <name type="scientific">Drosophila guanche</name>
    <name type="common">Fruit fly</name>
    <dbReference type="NCBI Taxonomy" id="7266"/>
    <lineage>
        <taxon>Eukaryota</taxon>
        <taxon>Metazoa</taxon>
        <taxon>Ecdysozoa</taxon>
        <taxon>Arthropoda</taxon>
        <taxon>Hexapoda</taxon>
        <taxon>Insecta</taxon>
        <taxon>Pterygota</taxon>
        <taxon>Neoptera</taxon>
        <taxon>Endopterygota</taxon>
        <taxon>Diptera</taxon>
        <taxon>Brachycera</taxon>
        <taxon>Muscomorpha</taxon>
        <taxon>Ephydroidea</taxon>
        <taxon>Drosophilidae</taxon>
        <taxon>Drosophila</taxon>
        <taxon>Sophophora</taxon>
    </lineage>
</organism>